<evidence type="ECO:0000256" key="8">
    <source>
        <dbReference type="HAMAP-Rule" id="MF_01161"/>
    </source>
</evidence>
<dbReference type="PANTHER" id="PTHR43033">
    <property type="entry name" value="TRNA(ILE)-LYSIDINE SYNTHASE-RELATED"/>
    <property type="match status" value="1"/>
</dbReference>
<sequence length="454" mass="52756">MMTTLKQTFNQHWQQLLPHASQSKLILAFSGGVDSAVLLDLLTHLPETTRPNLSLAYFNHQLRADSDQEEQLVRQIAAAYQVPLHIGHWQHGQQTSEATARQARYDFLADVLQETVADGLITAHHGDDLLETMLLKLIRSGELNELPGLKSLTKFRDWSLWRPLLPFSKEALREYAGQQQLIHIEDTTNQLDFTPRNRLRHHVVPILKQENPQLLAHANLFSDELVTQQKLAHQFLGLWYEKMNLEQKNGQISGTFPTIELDLMGWQLFWQDFMQIYLPDLQCDHQQLQQIAALTRESQGHHRVDLQNDWCFLQTYQQFTFKQFVPEQTNSTKTEISYSLPLNQWQQVDDDQFGVFEQIPLNFTGELVAQLQVNVVPTAFTLRHRQVGDRVQLTNGHWQKLSRRQIDAKVPFSQRDQAWVLVAADQILWVQNIYNYKLSNVGETAKIIYVLRKN</sequence>
<proteinExistence type="inferred from homology"/>
<evidence type="ECO:0000256" key="2">
    <source>
        <dbReference type="ARBA" id="ARBA00022490"/>
    </source>
</evidence>
<organism evidence="10 11">
    <name type="scientific">Lapidilactobacillus dextrinicus DSM 20335</name>
    <dbReference type="NCBI Taxonomy" id="1423738"/>
    <lineage>
        <taxon>Bacteria</taxon>
        <taxon>Bacillati</taxon>
        <taxon>Bacillota</taxon>
        <taxon>Bacilli</taxon>
        <taxon>Lactobacillales</taxon>
        <taxon>Lactobacillaceae</taxon>
        <taxon>Lapidilactobacillus</taxon>
    </lineage>
</organism>
<evidence type="ECO:0000313" key="10">
    <source>
        <dbReference type="EMBL" id="KRM79759.1"/>
    </source>
</evidence>
<dbReference type="EMBL" id="AYYK01000001">
    <property type="protein sequence ID" value="KRM79759.1"/>
    <property type="molecule type" value="Genomic_DNA"/>
</dbReference>
<keyword evidence="6 8" id="KW-0067">ATP-binding</keyword>
<comment type="caution">
    <text evidence="10">The sequence shown here is derived from an EMBL/GenBank/DDBJ whole genome shotgun (WGS) entry which is preliminary data.</text>
</comment>
<dbReference type="SUPFAM" id="SSF56037">
    <property type="entry name" value="PheT/TilS domain"/>
    <property type="match status" value="1"/>
</dbReference>
<dbReference type="SMART" id="SM00977">
    <property type="entry name" value="TilS_C"/>
    <property type="match status" value="1"/>
</dbReference>
<evidence type="ECO:0000256" key="7">
    <source>
        <dbReference type="ARBA" id="ARBA00048539"/>
    </source>
</evidence>
<gene>
    <name evidence="8" type="primary">tilS</name>
    <name evidence="10" type="ORF">FC84_GL000455</name>
</gene>
<evidence type="ECO:0000259" key="9">
    <source>
        <dbReference type="SMART" id="SM00977"/>
    </source>
</evidence>
<evidence type="ECO:0000313" key="11">
    <source>
        <dbReference type="Proteomes" id="UP000051813"/>
    </source>
</evidence>
<evidence type="ECO:0000256" key="1">
    <source>
        <dbReference type="ARBA" id="ARBA00004496"/>
    </source>
</evidence>
<comment type="catalytic activity">
    <reaction evidence="7 8">
        <text>cytidine(34) in tRNA(Ile2) + L-lysine + ATP = lysidine(34) in tRNA(Ile2) + AMP + diphosphate + H(+)</text>
        <dbReference type="Rhea" id="RHEA:43744"/>
        <dbReference type="Rhea" id="RHEA-COMP:10625"/>
        <dbReference type="Rhea" id="RHEA-COMP:10670"/>
        <dbReference type="ChEBI" id="CHEBI:15378"/>
        <dbReference type="ChEBI" id="CHEBI:30616"/>
        <dbReference type="ChEBI" id="CHEBI:32551"/>
        <dbReference type="ChEBI" id="CHEBI:33019"/>
        <dbReference type="ChEBI" id="CHEBI:82748"/>
        <dbReference type="ChEBI" id="CHEBI:83665"/>
        <dbReference type="ChEBI" id="CHEBI:456215"/>
        <dbReference type="EC" id="6.3.4.19"/>
    </reaction>
</comment>
<keyword evidence="11" id="KW-1185">Reference proteome</keyword>
<accession>A0A0R2BJS3</accession>
<dbReference type="AlphaFoldDB" id="A0A0R2BJS3"/>
<dbReference type="InterPro" id="IPR012796">
    <property type="entry name" value="Lysidine-tRNA-synth_C"/>
</dbReference>
<comment type="domain">
    <text evidence="8">The N-terminal region contains the highly conserved SGGXDS motif, predicted to be a P-loop motif involved in ATP binding.</text>
</comment>
<keyword evidence="2 8" id="KW-0963">Cytoplasm</keyword>
<dbReference type="GO" id="GO:0005737">
    <property type="term" value="C:cytoplasm"/>
    <property type="evidence" value="ECO:0007669"/>
    <property type="project" value="UniProtKB-SubCell"/>
</dbReference>
<evidence type="ECO:0000256" key="5">
    <source>
        <dbReference type="ARBA" id="ARBA00022741"/>
    </source>
</evidence>
<dbReference type="InterPro" id="IPR012094">
    <property type="entry name" value="tRNA_Ile_lys_synt"/>
</dbReference>
<dbReference type="InterPro" id="IPR011063">
    <property type="entry name" value="TilS/TtcA_N"/>
</dbReference>
<comment type="subcellular location">
    <subcellularLocation>
        <location evidence="1 8">Cytoplasm</location>
    </subcellularLocation>
</comment>
<dbReference type="Pfam" id="PF01171">
    <property type="entry name" value="ATP_bind_3"/>
    <property type="match status" value="1"/>
</dbReference>
<keyword evidence="5 8" id="KW-0547">Nucleotide-binding</keyword>
<keyword evidence="4 8" id="KW-0819">tRNA processing</keyword>
<dbReference type="Proteomes" id="UP000051813">
    <property type="component" value="Unassembled WGS sequence"/>
</dbReference>
<dbReference type="CDD" id="cd01992">
    <property type="entry name" value="TilS_N"/>
    <property type="match status" value="1"/>
</dbReference>
<dbReference type="Gene3D" id="3.40.50.620">
    <property type="entry name" value="HUPs"/>
    <property type="match status" value="1"/>
</dbReference>
<evidence type="ECO:0000256" key="3">
    <source>
        <dbReference type="ARBA" id="ARBA00022598"/>
    </source>
</evidence>
<protein>
    <recommendedName>
        <fullName evidence="8">tRNA(Ile)-lysidine synthase</fullName>
        <ecNumber evidence="8">6.3.4.19</ecNumber>
    </recommendedName>
    <alternativeName>
        <fullName evidence="8">tRNA(Ile)-2-lysyl-cytidine synthase</fullName>
    </alternativeName>
    <alternativeName>
        <fullName evidence="8">tRNA(Ile)-lysidine synthetase</fullName>
    </alternativeName>
</protein>
<dbReference type="NCBIfam" id="TIGR02432">
    <property type="entry name" value="lysidine_TilS_N"/>
    <property type="match status" value="1"/>
</dbReference>
<dbReference type="HAMAP" id="MF_01161">
    <property type="entry name" value="tRNA_Ile_lys_synt"/>
    <property type="match status" value="1"/>
</dbReference>
<evidence type="ECO:0000256" key="6">
    <source>
        <dbReference type="ARBA" id="ARBA00022840"/>
    </source>
</evidence>
<feature type="binding site" evidence="8">
    <location>
        <begin position="30"/>
        <end position="35"/>
    </location>
    <ligand>
        <name>ATP</name>
        <dbReference type="ChEBI" id="CHEBI:30616"/>
    </ligand>
</feature>
<dbReference type="OrthoDB" id="9807403at2"/>
<feature type="domain" description="Lysidine-tRNA(Ile) synthetase C-terminal" evidence="9">
    <location>
        <begin position="380"/>
        <end position="450"/>
    </location>
</feature>
<comment type="similarity">
    <text evidence="8">Belongs to the tRNA(Ile)-lysidine synthase family.</text>
</comment>
<dbReference type="PATRIC" id="fig|1423738.3.peg.465"/>
<dbReference type="GO" id="GO:0006400">
    <property type="term" value="P:tRNA modification"/>
    <property type="evidence" value="ECO:0007669"/>
    <property type="project" value="UniProtKB-UniRule"/>
</dbReference>
<dbReference type="GO" id="GO:0032267">
    <property type="term" value="F:tRNA(Ile)-lysidine synthase activity"/>
    <property type="evidence" value="ECO:0007669"/>
    <property type="project" value="UniProtKB-EC"/>
</dbReference>
<dbReference type="Pfam" id="PF11734">
    <property type="entry name" value="TilS_C"/>
    <property type="match status" value="1"/>
</dbReference>
<evidence type="ECO:0000256" key="4">
    <source>
        <dbReference type="ARBA" id="ARBA00022694"/>
    </source>
</evidence>
<dbReference type="STRING" id="1423738.FC84_GL000455"/>
<dbReference type="EC" id="6.3.4.19" evidence="8"/>
<dbReference type="SUPFAM" id="SSF52402">
    <property type="entry name" value="Adenine nucleotide alpha hydrolases-like"/>
    <property type="match status" value="1"/>
</dbReference>
<name>A0A0R2BJS3_9LACO</name>
<dbReference type="PANTHER" id="PTHR43033:SF1">
    <property type="entry name" value="TRNA(ILE)-LYSIDINE SYNTHASE-RELATED"/>
    <property type="match status" value="1"/>
</dbReference>
<dbReference type="InterPro" id="IPR012795">
    <property type="entry name" value="tRNA_Ile_lys_synt_N"/>
</dbReference>
<dbReference type="InterPro" id="IPR014729">
    <property type="entry name" value="Rossmann-like_a/b/a_fold"/>
</dbReference>
<keyword evidence="3 8" id="KW-0436">Ligase</keyword>
<dbReference type="NCBIfam" id="TIGR02433">
    <property type="entry name" value="lysidine_TilS_C"/>
    <property type="match status" value="1"/>
</dbReference>
<reference evidence="10 11" key="1">
    <citation type="journal article" date="2015" name="Genome Announc.">
        <title>Expanding the biotechnology potential of lactobacilli through comparative genomics of 213 strains and associated genera.</title>
        <authorList>
            <person name="Sun Z."/>
            <person name="Harris H.M."/>
            <person name="McCann A."/>
            <person name="Guo C."/>
            <person name="Argimon S."/>
            <person name="Zhang W."/>
            <person name="Yang X."/>
            <person name="Jeffery I.B."/>
            <person name="Cooney J.C."/>
            <person name="Kagawa T.F."/>
            <person name="Liu W."/>
            <person name="Song Y."/>
            <person name="Salvetti E."/>
            <person name="Wrobel A."/>
            <person name="Rasinkangas P."/>
            <person name="Parkhill J."/>
            <person name="Rea M.C."/>
            <person name="O'Sullivan O."/>
            <person name="Ritari J."/>
            <person name="Douillard F.P."/>
            <person name="Paul Ross R."/>
            <person name="Yang R."/>
            <person name="Briner A.E."/>
            <person name="Felis G.E."/>
            <person name="de Vos W.M."/>
            <person name="Barrangou R."/>
            <person name="Klaenhammer T.R."/>
            <person name="Caufield P.W."/>
            <person name="Cui Y."/>
            <person name="Zhang H."/>
            <person name="O'Toole P.W."/>
        </authorList>
    </citation>
    <scope>NUCLEOTIDE SEQUENCE [LARGE SCALE GENOMIC DNA]</scope>
    <source>
        <strain evidence="10 11">DSM 20335</strain>
    </source>
</reference>
<comment type="function">
    <text evidence="8">Ligates lysine onto the cytidine present at position 34 of the AUA codon-specific tRNA(Ile) that contains the anticodon CAU, in an ATP-dependent manner. Cytidine is converted to lysidine, thus changing the amino acid specificity of the tRNA from methionine to isoleucine.</text>
</comment>
<dbReference type="GO" id="GO:0005524">
    <property type="term" value="F:ATP binding"/>
    <property type="evidence" value="ECO:0007669"/>
    <property type="project" value="UniProtKB-UniRule"/>
</dbReference>